<evidence type="ECO:0000313" key="8">
    <source>
        <dbReference type="Proteomes" id="UP001610100"/>
    </source>
</evidence>
<dbReference type="InterPro" id="IPR051906">
    <property type="entry name" value="TolC-like"/>
</dbReference>
<evidence type="ECO:0000256" key="6">
    <source>
        <dbReference type="SAM" id="Coils"/>
    </source>
</evidence>
<protein>
    <submittedName>
        <fullName evidence="7">TolC family protein</fullName>
    </submittedName>
</protein>
<dbReference type="PANTHER" id="PTHR30026">
    <property type="entry name" value="OUTER MEMBRANE PROTEIN TOLC"/>
    <property type="match status" value="1"/>
</dbReference>
<comment type="caution">
    <text evidence="7">The sequence shown here is derived from an EMBL/GenBank/DDBJ whole genome shotgun (WGS) entry which is preliminary data.</text>
</comment>
<proteinExistence type="predicted"/>
<keyword evidence="8" id="KW-1185">Reference proteome</keyword>
<evidence type="ECO:0000256" key="5">
    <source>
        <dbReference type="ARBA" id="ARBA00023237"/>
    </source>
</evidence>
<dbReference type="Gene3D" id="1.20.1600.10">
    <property type="entry name" value="Outer membrane efflux proteins (OEP)"/>
    <property type="match status" value="1"/>
</dbReference>
<keyword evidence="3" id="KW-0812">Transmembrane</keyword>
<evidence type="ECO:0000256" key="4">
    <source>
        <dbReference type="ARBA" id="ARBA00023136"/>
    </source>
</evidence>
<evidence type="ECO:0000256" key="2">
    <source>
        <dbReference type="ARBA" id="ARBA00022452"/>
    </source>
</evidence>
<reference evidence="7 8" key="1">
    <citation type="submission" date="2024-02" db="EMBL/GenBank/DDBJ databases">
        <title>A Gaetbulibacter species isolated from tidal flats and genomic insights of their niches.</title>
        <authorList>
            <person name="Ye Y."/>
        </authorList>
    </citation>
    <scope>NUCLEOTIDE SEQUENCE [LARGE SCALE GENOMIC DNA]</scope>
    <source>
        <strain evidence="7 8">KYW382</strain>
    </source>
</reference>
<evidence type="ECO:0000313" key="7">
    <source>
        <dbReference type="EMBL" id="MFH6772890.1"/>
    </source>
</evidence>
<feature type="coiled-coil region" evidence="6">
    <location>
        <begin position="315"/>
        <end position="376"/>
    </location>
</feature>
<keyword evidence="6" id="KW-0175">Coiled coil</keyword>
<keyword evidence="2" id="KW-1134">Transmembrane beta strand</keyword>
<dbReference type="EMBL" id="JBAWKB010000005">
    <property type="protein sequence ID" value="MFH6772890.1"/>
    <property type="molecule type" value="Genomic_DNA"/>
</dbReference>
<dbReference type="RefSeq" id="WP_344742080.1">
    <property type="nucleotide sequence ID" value="NZ_BAABAY010000007.1"/>
</dbReference>
<gene>
    <name evidence="7" type="ORF">V8G58_13185</name>
</gene>
<sequence>MNRILLLFFSCFLSFYCWSQKKTGTLDYFVEAAKTHVPQLQENANLLKVGALQNDMIKAQNQGFKIDATSEVMVSPYFNNQGKVIDITTNPSPNAFGYDVGITNGGLYAAQINITKNLFNQAQTDNLLFQNKIQNRSIALSSDKIVHNLKKNIKDAYVMAYQFQLQKKFVEQVIEDLENRLQVVSLLVKKGVLAHSDYMLLELEVENKRLERQQIESNSKASINQLYSMSGIPVEQLDSLVKPNLEFTSQPKQYFYQKKYENDSLQLVADQRVFDNQYKPQLSAYANTGLNAVEIPNIDHKFGASAGIKLTIPIYDGHQQKIKEAQTQLKTETLEYYKQNLKNTLNNKFQSIENQINTLNNNMINLEVQIQKQAKVLDIYKGKLMLGQVSIVDYLKVVESYKLKTYTKLQMQTNYWLLINQYNDINW</sequence>
<name>A0ABW7N2A2_9FLAO</name>
<accession>A0ABW7N2A2</accession>
<organism evidence="7 8">
    <name type="scientific">Gaetbulibacter aestuarii</name>
    <dbReference type="NCBI Taxonomy" id="1502358"/>
    <lineage>
        <taxon>Bacteria</taxon>
        <taxon>Pseudomonadati</taxon>
        <taxon>Bacteroidota</taxon>
        <taxon>Flavobacteriia</taxon>
        <taxon>Flavobacteriales</taxon>
        <taxon>Flavobacteriaceae</taxon>
        <taxon>Gaetbulibacter</taxon>
    </lineage>
</organism>
<keyword evidence="4" id="KW-0472">Membrane</keyword>
<keyword evidence="5" id="KW-0998">Cell outer membrane</keyword>
<evidence type="ECO:0000256" key="3">
    <source>
        <dbReference type="ARBA" id="ARBA00022692"/>
    </source>
</evidence>
<dbReference type="SUPFAM" id="SSF56954">
    <property type="entry name" value="Outer membrane efflux proteins (OEP)"/>
    <property type="match status" value="1"/>
</dbReference>
<dbReference type="PANTHER" id="PTHR30026:SF20">
    <property type="entry name" value="OUTER MEMBRANE PROTEIN TOLC"/>
    <property type="match status" value="1"/>
</dbReference>
<dbReference type="Proteomes" id="UP001610100">
    <property type="component" value="Unassembled WGS sequence"/>
</dbReference>
<comment type="subcellular location">
    <subcellularLocation>
        <location evidence="1">Cell outer membrane</location>
    </subcellularLocation>
</comment>
<evidence type="ECO:0000256" key="1">
    <source>
        <dbReference type="ARBA" id="ARBA00004442"/>
    </source>
</evidence>